<evidence type="ECO:0000313" key="1">
    <source>
        <dbReference type="EMBL" id="KNB11953.1"/>
    </source>
</evidence>
<evidence type="ECO:0000313" key="2">
    <source>
        <dbReference type="Proteomes" id="UP000009097"/>
    </source>
</evidence>
<dbReference type="EMBL" id="DS231710">
    <property type="protein sequence ID" value="KNB11953.1"/>
    <property type="molecule type" value="Genomic_DNA"/>
</dbReference>
<dbReference type="RefSeq" id="XP_018249998.1">
    <property type="nucleotide sequence ID" value="XM_018400866.1"/>
</dbReference>
<gene>
    <name evidence="1" type="ORF">FOXG_20588</name>
</gene>
<dbReference type="GeneID" id="28961294"/>
<reference evidence="1" key="1">
    <citation type="submission" date="2007-04" db="EMBL/GenBank/DDBJ databases">
        <authorList>
            <consortium name="The Broad Institute Genome Sequencing Platform"/>
            <person name="Birren B."/>
            <person name="Lander E."/>
            <person name="Galagan J."/>
            <person name="Nusbaum C."/>
            <person name="Devon K."/>
            <person name="Ma L.-J."/>
            <person name="Jaffe D."/>
            <person name="Butler J."/>
            <person name="Alvarez P."/>
            <person name="Gnerre S."/>
            <person name="Grabherr M."/>
            <person name="Kleber M."/>
            <person name="Mauceli E."/>
            <person name="Brockman W."/>
            <person name="MacCallum I.A."/>
            <person name="Young S."/>
            <person name="LaButti K."/>
            <person name="DeCaprio D."/>
            <person name="Crawford M."/>
            <person name="Koehrsen M."/>
            <person name="Engels R."/>
            <person name="Montgomery P."/>
            <person name="Pearson M."/>
            <person name="Howarth C."/>
            <person name="Larson L."/>
            <person name="White J."/>
            <person name="O'Leary S."/>
            <person name="Kodira C."/>
            <person name="Zeng Q."/>
            <person name="Yandava C."/>
            <person name="Alvarado L."/>
            <person name="Kistler C."/>
            <person name="Shim W.-B."/>
            <person name="Kang S."/>
            <person name="Woloshuk C."/>
        </authorList>
    </citation>
    <scope>NUCLEOTIDE SEQUENCE</scope>
    <source>
        <strain evidence="1">4287</strain>
    </source>
</reference>
<dbReference type="AlphaFoldDB" id="A0A0J9VLM8"/>
<sequence length="58" mass="6598">MSEKSTTLKVLGSYLYQQVIITIITWSQSISRSLKTLTTPSFRQVTYRATCLSTVTHQ</sequence>
<dbReference type="KEGG" id="fox:FOXG_20588"/>
<dbReference type="VEuPathDB" id="FungiDB:FOXG_20588"/>
<accession>A0A0J9VLM8</accession>
<name>A0A0J9VLM8_FUSO4</name>
<reference evidence="1" key="2">
    <citation type="journal article" date="2010" name="Nature">
        <title>Comparative genomics reveals mobile pathogenicity chromosomes in Fusarium.</title>
        <authorList>
            <person name="Ma L.J."/>
            <person name="van der Does H.C."/>
            <person name="Borkovich K.A."/>
            <person name="Coleman J.J."/>
            <person name="Daboussi M.J."/>
            <person name="Di Pietro A."/>
            <person name="Dufresne M."/>
            <person name="Freitag M."/>
            <person name="Grabherr M."/>
            <person name="Henrissat B."/>
            <person name="Houterman P.M."/>
            <person name="Kang S."/>
            <person name="Shim W.B."/>
            <person name="Woloshuk C."/>
            <person name="Xie X."/>
            <person name="Xu J.R."/>
            <person name="Antoniw J."/>
            <person name="Baker S.E."/>
            <person name="Bluhm B.H."/>
            <person name="Breakspear A."/>
            <person name="Brown D.W."/>
            <person name="Butchko R.A."/>
            <person name="Chapman S."/>
            <person name="Coulson R."/>
            <person name="Coutinho P.M."/>
            <person name="Danchin E.G."/>
            <person name="Diener A."/>
            <person name="Gale L.R."/>
            <person name="Gardiner D.M."/>
            <person name="Goff S."/>
            <person name="Hammond-Kosack K.E."/>
            <person name="Hilburn K."/>
            <person name="Hua-Van A."/>
            <person name="Jonkers W."/>
            <person name="Kazan K."/>
            <person name="Kodira C.D."/>
            <person name="Koehrsen M."/>
            <person name="Kumar L."/>
            <person name="Lee Y.H."/>
            <person name="Li L."/>
            <person name="Manners J.M."/>
            <person name="Miranda-Saavedra D."/>
            <person name="Mukherjee M."/>
            <person name="Park G."/>
            <person name="Park J."/>
            <person name="Park S.Y."/>
            <person name="Proctor R.H."/>
            <person name="Regev A."/>
            <person name="Ruiz-Roldan M.C."/>
            <person name="Sain D."/>
            <person name="Sakthikumar S."/>
            <person name="Sykes S."/>
            <person name="Schwartz D.C."/>
            <person name="Turgeon B.G."/>
            <person name="Wapinski I."/>
            <person name="Yoder O."/>
            <person name="Young S."/>
            <person name="Zeng Q."/>
            <person name="Zhou S."/>
            <person name="Galagan J."/>
            <person name="Cuomo C.A."/>
            <person name="Kistler H.C."/>
            <person name="Rep M."/>
        </authorList>
    </citation>
    <scope>NUCLEOTIDE SEQUENCE [LARGE SCALE GENOMIC DNA]</scope>
    <source>
        <strain evidence="1">4287</strain>
    </source>
</reference>
<protein>
    <submittedName>
        <fullName evidence="1">Uncharacterized protein</fullName>
    </submittedName>
</protein>
<dbReference type="Proteomes" id="UP000009097">
    <property type="component" value="Unassembled WGS sequence"/>
</dbReference>
<proteinExistence type="predicted"/>
<organism evidence="1 2">
    <name type="scientific">Fusarium oxysporum f. sp. lycopersici (strain 4287 / CBS 123668 / FGSC 9935 / NRRL 34936)</name>
    <name type="common">Fusarium vascular wilt of tomato</name>
    <dbReference type="NCBI Taxonomy" id="426428"/>
    <lineage>
        <taxon>Eukaryota</taxon>
        <taxon>Fungi</taxon>
        <taxon>Dikarya</taxon>
        <taxon>Ascomycota</taxon>
        <taxon>Pezizomycotina</taxon>
        <taxon>Sordariomycetes</taxon>
        <taxon>Hypocreomycetidae</taxon>
        <taxon>Hypocreales</taxon>
        <taxon>Nectriaceae</taxon>
        <taxon>Fusarium</taxon>
        <taxon>Fusarium oxysporum species complex</taxon>
    </lineage>
</organism>